<feature type="binding site" evidence="16">
    <location>
        <begin position="37"/>
        <end position="52"/>
    </location>
    <ligand>
        <name>FAD</name>
        <dbReference type="ChEBI" id="CHEBI:57692"/>
    </ligand>
</feature>
<keyword evidence="7 16" id="KW-0285">Flavoprotein</keyword>
<dbReference type="Gene3D" id="4.10.80.40">
    <property type="entry name" value="succinate dehydrogenase protein domain"/>
    <property type="match status" value="1"/>
</dbReference>
<feature type="binding site" evidence="15">
    <location>
        <position position="398"/>
    </location>
    <ligand>
        <name>substrate</name>
    </ligand>
</feature>
<evidence type="ECO:0000256" key="12">
    <source>
        <dbReference type="ARBA" id="ARBA00049220"/>
    </source>
</evidence>
<evidence type="ECO:0000256" key="14">
    <source>
        <dbReference type="PIRSR" id="PIRSR000171-1"/>
    </source>
</evidence>
<dbReference type="AlphaFoldDB" id="A0A2R4BM53"/>
<comment type="subcellular location">
    <subcellularLocation>
        <location evidence="1 18">Cell inner membrane</location>
        <topology evidence="1 18">Peripheral membrane protein</topology>
        <orientation evidence="1 18">Cytoplasmic side</orientation>
    </subcellularLocation>
</comment>
<dbReference type="Gene3D" id="3.50.50.60">
    <property type="entry name" value="FAD/NAD(P)-binding domain"/>
    <property type="match status" value="1"/>
</dbReference>
<dbReference type="InterPro" id="IPR014006">
    <property type="entry name" value="Succ_Dhase_FrdA_Gneg"/>
</dbReference>
<dbReference type="SUPFAM" id="SSF51905">
    <property type="entry name" value="FAD/NAD(P)-binding domain"/>
    <property type="match status" value="1"/>
</dbReference>
<keyword evidence="10 18" id="KW-0560">Oxidoreductase</keyword>
<dbReference type="NCBIfam" id="TIGR01812">
    <property type="entry name" value="sdhA_frdA_Gneg"/>
    <property type="match status" value="1"/>
</dbReference>
<evidence type="ECO:0000256" key="5">
    <source>
        <dbReference type="ARBA" id="ARBA00019965"/>
    </source>
</evidence>
<evidence type="ECO:0000256" key="9">
    <source>
        <dbReference type="ARBA" id="ARBA00022982"/>
    </source>
</evidence>
<evidence type="ECO:0000256" key="17">
    <source>
        <dbReference type="PIRSR" id="PIRSR611281-4"/>
    </source>
</evidence>
<dbReference type="SUPFAM" id="SSF46977">
    <property type="entry name" value="Succinate dehydrogenase/fumarate reductase flavoprotein C-terminal domain"/>
    <property type="match status" value="1"/>
</dbReference>
<dbReference type="GO" id="GO:0009061">
    <property type="term" value="P:anaerobic respiration"/>
    <property type="evidence" value="ECO:0007669"/>
    <property type="project" value="TreeGrafter"/>
</dbReference>
<dbReference type="PIRSF" id="PIRSF000171">
    <property type="entry name" value="SDHA_APRA_LASPO"/>
    <property type="match status" value="1"/>
</dbReference>
<dbReference type="GO" id="GO:0005886">
    <property type="term" value="C:plasma membrane"/>
    <property type="evidence" value="ECO:0007669"/>
    <property type="project" value="UniProtKB-SubCell"/>
</dbReference>
<feature type="compositionally biased region" description="Basic and acidic residues" evidence="19">
    <location>
        <begin position="531"/>
        <end position="545"/>
    </location>
</feature>
<keyword evidence="18" id="KW-1003">Cell membrane</keyword>
<feature type="binding site" evidence="16">
    <location>
        <position position="221"/>
    </location>
    <ligand>
        <name>FAD</name>
        <dbReference type="ChEBI" id="CHEBI:57692"/>
    </ligand>
</feature>
<dbReference type="GO" id="GO:0009055">
    <property type="term" value="F:electron transfer activity"/>
    <property type="evidence" value="ECO:0007669"/>
    <property type="project" value="TreeGrafter"/>
</dbReference>
<evidence type="ECO:0000256" key="4">
    <source>
        <dbReference type="ARBA" id="ARBA00012792"/>
    </source>
</evidence>
<feature type="binding site" evidence="16">
    <location>
        <position position="387"/>
    </location>
    <ligand>
        <name>FAD</name>
        <dbReference type="ChEBI" id="CHEBI:57692"/>
    </ligand>
</feature>
<dbReference type="UniPathway" id="UPA00223">
    <property type="reaction ID" value="UER01005"/>
</dbReference>
<dbReference type="InterPro" id="IPR027477">
    <property type="entry name" value="Succ_DH/fumarate_Rdtase_cat_sf"/>
</dbReference>
<dbReference type="InterPro" id="IPR003953">
    <property type="entry name" value="FAD-dep_OxRdtase_2_FAD-bd"/>
</dbReference>
<comment type="similarity">
    <text evidence="3 18">Belongs to the FAD-dependent oxidoreductase 2 family. FRD/SDH subfamily.</text>
</comment>
<dbReference type="PANTHER" id="PTHR11632:SF51">
    <property type="entry name" value="SUCCINATE DEHYDROGENASE [UBIQUINONE] FLAVOPROTEIN SUBUNIT, MITOCHONDRIAL"/>
    <property type="match status" value="1"/>
</dbReference>
<comment type="catalytic activity">
    <reaction evidence="12 18">
        <text>a quinone + succinate = fumarate + a quinol</text>
        <dbReference type="Rhea" id="RHEA:40523"/>
        <dbReference type="ChEBI" id="CHEBI:24646"/>
        <dbReference type="ChEBI" id="CHEBI:29806"/>
        <dbReference type="ChEBI" id="CHEBI:30031"/>
        <dbReference type="ChEBI" id="CHEBI:132124"/>
        <dbReference type="EC" id="1.3.5.1"/>
    </reaction>
</comment>
<name>A0A2R4BM53_THAAR</name>
<dbReference type="EC" id="1.3.5.1" evidence="4 18"/>
<evidence type="ECO:0000313" key="23">
    <source>
        <dbReference type="Proteomes" id="UP000241885"/>
    </source>
</evidence>
<dbReference type="InterPro" id="IPR036188">
    <property type="entry name" value="FAD/NAD-bd_sf"/>
</dbReference>
<dbReference type="InterPro" id="IPR037099">
    <property type="entry name" value="Fum_R/Succ_DH_flav-like_C_sf"/>
</dbReference>
<feature type="domain" description="FAD-dependent oxidoreductase 2 FAD-binding" evidence="20">
    <location>
        <begin position="9"/>
        <end position="404"/>
    </location>
</feature>
<proteinExistence type="inferred from homology"/>
<dbReference type="GO" id="GO:0022900">
    <property type="term" value="P:electron transport chain"/>
    <property type="evidence" value="ECO:0007669"/>
    <property type="project" value="UniProtKB-UniRule"/>
</dbReference>
<evidence type="ECO:0000259" key="21">
    <source>
        <dbReference type="Pfam" id="PF02910"/>
    </source>
</evidence>
<keyword evidence="6 18" id="KW-0813">Transport</keyword>
<evidence type="ECO:0000259" key="20">
    <source>
        <dbReference type="Pfam" id="PF00890"/>
    </source>
</evidence>
<feature type="active site" description="Proton acceptor" evidence="14">
    <location>
        <position position="286"/>
    </location>
</feature>
<dbReference type="Proteomes" id="UP000241885">
    <property type="component" value="Chromosome"/>
</dbReference>
<evidence type="ECO:0000256" key="19">
    <source>
        <dbReference type="SAM" id="MobiDB-lite"/>
    </source>
</evidence>
<keyword evidence="8 16" id="KW-0274">FAD</keyword>
<keyword evidence="23" id="KW-1185">Reference proteome</keyword>
<feature type="modified residue" description="Tele-8alpha-FAD histidine" evidence="17">
    <location>
        <position position="45"/>
    </location>
</feature>
<evidence type="ECO:0000256" key="13">
    <source>
        <dbReference type="NCBIfam" id="TIGR01816"/>
    </source>
</evidence>
<evidence type="ECO:0000256" key="10">
    <source>
        <dbReference type="ARBA" id="ARBA00023002"/>
    </source>
</evidence>
<feature type="binding site" evidence="15">
    <location>
        <position position="353"/>
    </location>
    <ligand>
        <name>substrate</name>
    </ligand>
</feature>
<dbReference type="FunFam" id="1.20.58.100:FF:000001">
    <property type="entry name" value="Succinate dehydrogenase flavoprotein subunit (SdhA)"/>
    <property type="match status" value="1"/>
</dbReference>
<comment type="cofactor">
    <cofactor evidence="16">
        <name>FAD</name>
        <dbReference type="ChEBI" id="CHEBI:57692"/>
    </cofactor>
    <text evidence="16">Flavinylated by SdhE, about 5% flavinylation occurs in the absence of SdhE.</text>
</comment>
<feature type="domain" description="Fumarate reductase/succinate dehydrogenase flavoprotein-like C-terminal" evidence="21">
    <location>
        <begin position="462"/>
        <end position="597"/>
    </location>
</feature>
<evidence type="ECO:0000256" key="18">
    <source>
        <dbReference type="RuleBase" id="RU362051"/>
    </source>
</evidence>
<evidence type="ECO:0000256" key="11">
    <source>
        <dbReference type="ARBA" id="ARBA00023136"/>
    </source>
</evidence>
<evidence type="ECO:0000313" key="22">
    <source>
        <dbReference type="EMBL" id="AVR88405.1"/>
    </source>
</evidence>
<dbReference type="InterPro" id="IPR011281">
    <property type="entry name" value="Succ_DH_flav_su_fwd"/>
</dbReference>
<dbReference type="EMBL" id="CP028339">
    <property type="protein sequence ID" value="AVR88405.1"/>
    <property type="molecule type" value="Genomic_DNA"/>
</dbReference>
<feature type="binding site" evidence="15">
    <location>
        <position position="242"/>
    </location>
    <ligand>
        <name>substrate</name>
    </ligand>
</feature>
<evidence type="ECO:0000256" key="6">
    <source>
        <dbReference type="ARBA" id="ARBA00022448"/>
    </source>
</evidence>
<dbReference type="Pfam" id="PF02910">
    <property type="entry name" value="Succ_DH_flav_C"/>
    <property type="match status" value="1"/>
</dbReference>
<dbReference type="FunFam" id="3.90.700.10:FF:000001">
    <property type="entry name" value="Mitochondrial succinate dehydrogenase flavoprotein subunit"/>
    <property type="match status" value="1"/>
</dbReference>
<dbReference type="InterPro" id="IPR003952">
    <property type="entry name" value="FRD_SDH_FAD_BS"/>
</dbReference>
<keyword evidence="18" id="KW-0997">Cell inner membrane</keyword>
<dbReference type="OrthoDB" id="9806724at2"/>
<dbReference type="PROSITE" id="PS00504">
    <property type="entry name" value="FRD_SDH_FAD_BINDING"/>
    <property type="match status" value="1"/>
</dbReference>
<keyword evidence="9 18" id="KW-0249">Electron transport</keyword>
<feature type="region of interest" description="Disordered" evidence="19">
    <location>
        <begin position="531"/>
        <end position="558"/>
    </location>
</feature>
<evidence type="ECO:0000256" key="1">
    <source>
        <dbReference type="ARBA" id="ARBA00004515"/>
    </source>
</evidence>
<evidence type="ECO:0000256" key="7">
    <source>
        <dbReference type="ARBA" id="ARBA00022630"/>
    </source>
</evidence>
<dbReference type="NCBIfam" id="TIGR01816">
    <property type="entry name" value="sdhA_forward"/>
    <property type="match status" value="1"/>
</dbReference>
<evidence type="ECO:0000256" key="15">
    <source>
        <dbReference type="PIRSR" id="PIRSR611281-2"/>
    </source>
</evidence>
<dbReference type="PRINTS" id="PR00411">
    <property type="entry name" value="PNDRDTASEI"/>
</dbReference>
<evidence type="ECO:0000256" key="2">
    <source>
        <dbReference type="ARBA" id="ARBA00004894"/>
    </source>
</evidence>
<dbReference type="RefSeq" id="WP_107220654.1">
    <property type="nucleotide sequence ID" value="NZ_CP028339.1"/>
</dbReference>
<dbReference type="InterPro" id="IPR015939">
    <property type="entry name" value="Fum_Rdtase/Succ_DH_flav-like_C"/>
</dbReference>
<feature type="binding site" evidence="15">
    <location>
        <position position="254"/>
    </location>
    <ligand>
        <name>substrate</name>
    </ligand>
</feature>
<dbReference type="SUPFAM" id="SSF56425">
    <property type="entry name" value="Succinate dehydrogenase/fumarate reductase flavoprotein, catalytic domain"/>
    <property type="match status" value="1"/>
</dbReference>
<dbReference type="Gene3D" id="1.20.58.100">
    <property type="entry name" value="Fumarate reductase/succinate dehydrogenase flavoprotein-like, C-terminal domain"/>
    <property type="match status" value="1"/>
</dbReference>
<sequence length="597" mass="64931">MNVAKRTFDAVIVGAGGAGLRAALQLSEAGLKTAVLTKVFPTRSHTVAAQGGVAASLGNSTEDNWHWHMYDTVKGSDWLGDQDAIEFMCKKANEVVIELEHYGMPFDRTDNGKIYQRPFGGHSMNYGQAPVMRSCAAADRTGHAMLHALYQRNVRANTQFFVEWMALDLIRNSDGDVLGVTAMEMETGEVSIFHAKATIFATGGSGRIYYSSTNAFINTGDGVGMAARAGIPLEDMEFWQFHPTGVAGAGVLITEGVRGEGGILRNASGERFMERYAPNLKDLASRDVVSRSMVTEINEGRGCGPDKDHVLLDITHLSPETIMKRLPGIREISIQFAGVDPIKAPIPVVPTCHYQMGGIPTNYKGQVVVPKDGNPNAPVSGFYAAGECACASVHGANRLGTNSLLDLLVFGKSAGETVVEDFKSGQLTLKPLPADAADASLARIARLEGQKNGESVFDVGLEMRRTMQKHAGVFRFDNLLKEGVQKISEVAERAKHTEIVDKSKVWNTARTEALELDNLIEVARATMVSAEARKESRGAHVRDDAPDTAENPNGRDDQNWLKHTLWYSEGNRLDYKPVNLKPLSDDVEPIALAKRTY</sequence>
<gene>
    <name evidence="22" type="ORF">Tharo_1481</name>
</gene>
<feature type="binding site" evidence="16">
    <location>
        <begin position="14"/>
        <end position="19"/>
    </location>
    <ligand>
        <name>FAD</name>
        <dbReference type="ChEBI" id="CHEBI:57692"/>
    </ligand>
</feature>
<evidence type="ECO:0000256" key="16">
    <source>
        <dbReference type="PIRSR" id="PIRSR611281-3"/>
    </source>
</evidence>
<evidence type="ECO:0000256" key="3">
    <source>
        <dbReference type="ARBA" id="ARBA00008040"/>
    </source>
</evidence>
<dbReference type="KEGG" id="tak:Tharo_1481"/>
<keyword evidence="11 18" id="KW-0472">Membrane</keyword>
<reference evidence="22 23" key="1">
    <citation type="submission" date="2018-03" db="EMBL/GenBank/DDBJ databases">
        <title>Complete genome sequence of Thauera aromatica, a model organism for studying aromatic compound degradation under denitrifying conditions.</title>
        <authorList>
            <person name="Lo H.-Y."/>
            <person name="Goris T."/>
            <person name="Boll M."/>
            <person name="Mueller J.A."/>
        </authorList>
    </citation>
    <scope>NUCLEOTIDE SEQUENCE [LARGE SCALE GENOMIC DNA]</scope>
    <source>
        <strain evidence="22 23">K172</strain>
    </source>
</reference>
<evidence type="ECO:0000256" key="8">
    <source>
        <dbReference type="ARBA" id="ARBA00022827"/>
    </source>
</evidence>
<feature type="binding site" evidence="16">
    <location>
        <begin position="403"/>
        <end position="404"/>
    </location>
    <ligand>
        <name>FAD</name>
        <dbReference type="ChEBI" id="CHEBI:57692"/>
    </ligand>
</feature>
<dbReference type="GO" id="GO:0008177">
    <property type="term" value="F:succinate dehydrogenase (quinone) activity"/>
    <property type="evidence" value="ECO:0007669"/>
    <property type="project" value="UniProtKB-EC"/>
</dbReference>
<dbReference type="InterPro" id="IPR030664">
    <property type="entry name" value="SdhA/FrdA/AprA"/>
</dbReference>
<dbReference type="GO" id="GO:0050660">
    <property type="term" value="F:flavin adenine dinucleotide binding"/>
    <property type="evidence" value="ECO:0007669"/>
    <property type="project" value="UniProtKB-UniRule"/>
</dbReference>
<accession>A0A2R4BM53</accession>
<dbReference type="Pfam" id="PF00890">
    <property type="entry name" value="FAD_binding_2"/>
    <property type="match status" value="1"/>
</dbReference>
<comment type="pathway">
    <text evidence="2 18">Carbohydrate metabolism; tricarboxylic acid cycle; fumarate from succinate (bacterial route): step 1/1.</text>
</comment>
<dbReference type="Gene3D" id="3.90.700.10">
    <property type="entry name" value="Succinate dehydrogenase/fumarate reductase flavoprotein, catalytic domain"/>
    <property type="match status" value="1"/>
</dbReference>
<organism evidence="22 23">
    <name type="scientific">Thauera aromatica K172</name>
    <dbReference type="NCBI Taxonomy" id="44139"/>
    <lineage>
        <taxon>Bacteria</taxon>
        <taxon>Pseudomonadati</taxon>
        <taxon>Pseudomonadota</taxon>
        <taxon>Betaproteobacteria</taxon>
        <taxon>Rhodocyclales</taxon>
        <taxon>Zoogloeaceae</taxon>
        <taxon>Thauera</taxon>
    </lineage>
</organism>
<protein>
    <recommendedName>
        <fullName evidence="5 13">Succinate dehydrogenase flavoprotein subunit</fullName>
        <ecNumber evidence="4 18">1.3.5.1</ecNumber>
    </recommendedName>
</protein>
<keyword evidence="18" id="KW-0816">Tricarboxylic acid cycle</keyword>
<dbReference type="PANTHER" id="PTHR11632">
    <property type="entry name" value="SUCCINATE DEHYDROGENASE 2 FLAVOPROTEIN SUBUNIT"/>
    <property type="match status" value="1"/>
</dbReference>
<dbReference type="GO" id="GO:0006099">
    <property type="term" value="P:tricarboxylic acid cycle"/>
    <property type="evidence" value="ECO:0007669"/>
    <property type="project" value="UniProtKB-UniRule"/>
</dbReference>